<dbReference type="Proteomes" id="UP000007431">
    <property type="component" value="Unassembled WGS sequence"/>
</dbReference>
<feature type="transmembrane region" description="Helical" evidence="1">
    <location>
        <begin position="242"/>
        <end position="263"/>
    </location>
</feature>
<sequence>MADSVALNVFGQARFVHGAVHIIAASILVHDHIDTLPSEIEYVWRRPKHRASYVFFLFRYISLMLDLTLVPLELWEAPYEVRTAHLTLCVHAWLFEYLAMTVIVIVVSVLMSLRVYAIFGRDRRILWVLVVYVAAGLGQQWIAHGSVIVANEAGAHWIDEIPPCPLPVPKIIARRIAVIWIIVMVYDLIIFSLTICKTVNALRKPCMPLTHLLLRDGALYFGTASMLNFANVLFFYKVGPYFAASTVNIGVSISAALASRMMLHLHEETYMRSGYGEVHLTSMNTAHTDSWPQIVGLSSTAEYLLDDDQLGRGSWS</sequence>
<organism evidence="4">
    <name type="scientific">Schizophyllum commune (strain H4-8 / FGSC 9210)</name>
    <name type="common">Split gill fungus</name>
    <dbReference type="NCBI Taxonomy" id="578458"/>
    <lineage>
        <taxon>Eukaryota</taxon>
        <taxon>Fungi</taxon>
        <taxon>Dikarya</taxon>
        <taxon>Basidiomycota</taxon>
        <taxon>Agaricomycotina</taxon>
        <taxon>Agaricomycetes</taxon>
        <taxon>Agaricomycetidae</taxon>
        <taxon>Agaricales</taxon>
        <taxon>Schizophyllaceae</taxon>
        <taxon>Schizophyllum</taxon>
    </lineage>
</organism>
<evidence type="ECO:0000256" key="1">
    <source>
        <dbReference type="SAM" id="Phobius"/>
    </source>
</evidence>
<dbReference type="AlphaFoldDB" id="D8QEU3"/>
<feature type="transmembrane region" description="Helical" evidence="1">
    <location>
        <begin position="125"/>
        <end position="142"/>
    </location>
</feature>
<protein>
    <recommendedName>
        <fullName evidence="2">DUF6533 domain-containing protein</fullName>
    </recommendedName>
</protein>
<dbReference type="HOGENOM" id="CLU_035509_7_0_1"/>
<keyword evidence="1" id="KW-0812">Transmembrane</keyword>
<dbReference type="VEuPathDB" id="FungiDB:SCHCODRAFT_01158695"/>
<dbReference type="Pfam" id="PF20151">
    <property type="entry name" value="DUF6533"/>
    <property type="match status" value="1"/>
</dbReference>
<feature type="transmembrane region" description="Helical" evidence="1">
    <location>
        <begin position="217"/>
        <end position="236"/>
    </location>
</feature>
<feature type="transmembrane region" description="Helical" evidence="1">
    <location>
        <begin position="92"/>
        <end position="113"/>
    </location>
</feature>
<feature type="domain" description="DUF6533" evidence="2">
    <location>
        <begin position="20"/>
        <end position="64"/>
    </location>
</feature>
<proteinExistence type="predicted"/>
<gene>
    <name evidence="3" type="ORF">SCHCODRAFT_112378</name>
</gene>
<dbReference type="OMA" id="HRCHRNS"/>
<keyword evidence="4" id="KW-1185">Reference proteome</keyword>
<evidence type="ECO:0000313" key="3">
    <source>
        <dbReference type="EMBL" id="EFI93908.1"/>
    </source>
</evidence>
<feature type="non-terminal residue" evidence="3">
    <location>
        <position position="316"/>
    </location>
</feature>
<reference evidence="3 4" key="1">
    <citation type="journal article" date="2010" name="Nat. Biotechnol.">
        <title>Genome sequence of the model mushroom Schizophyllum commune.</title>
        <authorList>
            <person name="Ohm R.A."/>
            <person name="de Jong J.F."/>
            <person name="Lugones L.G."/>
            <person name="Aerts A."/>
            <person name="Kothe E."/>
            <person name="Stajich J.E."/>
            <person name="de Vries R.P."/>
            <person name="Record E."/>
            <person name="Levasseur A."/>
            <person name="Baker S.E."/>
            <person name="Bartholomew K.A."/>
            <person name="Coutinho P.M."/>
            <person name="Erdmann S."/>
            <person name="Fowler T.J."/>
            <person name="Gathman A.C."/>
            <person name="Lombard V."/>
            <person name="Henrissat B."/>
            <person name="Knabe N."/>
            <person name="Kuees U."/>
            <person name="Lilly W.W."/>
            <person name="Lindquist E."/>
            <person name="Lucas S."/>
            <person name="Magnuson J.K."/>
            <person name="Piumi F."/>
            <person name="Raudaskoski M."/>
            <person name="Salamov A."/>
            <person name="Schmutz J."/>
            <person name="Schwarze F.W.M.R."/>
            <person name="vanKuyk P.A."/>
            <person name="Horton J.S."/>
            <person name="Grigoriev I.V."/>
            <person name="Woesten H.A.B."/>
        </authorList>
    </citation>
    <scope>NUCLEOTIDE SEQUENCE [LARGE SCALE GENOMIC DNA]</scope>
    <source>
        <strain evidence="4">H4-8 / FGSC 9210</strain>
    </source>
</reference>
<accession>D8QEU3</accession>
<keyword evidence="1" id="KW-1133">Transmembrane helix</keyword>
<name>D8QEU3_SCHCM</name>
<dbReference type="InParanoid" id="D8QEU3"/>
<dbReference type="EMBL" id="GL377310">
    <property type="protein sequence ID" value="EFI93908.1"/>
    <property type="molecule type" value="Genomic_DNA"/>
</dbReference>
<evidence type="ECO:0000259" key="2">
    <source>
        <dbReference type="Pfam" id="PF20151"/>
    </source>
</evidence>
<feature type="transmembrane region" description="Helical" evidence="1">
    <location>
        <begin position="176"/>
        <end position="196"/>
    </location>
</feature>
<dbReference type="InterPro" id="IPR045340">
    <property type="entry name" value="DUF6533"/>
</dbReference>
<evidence type="ECO:0000313" key="4">
    <source>
        <dbReference type="Proteomes" id="UP000007431"/>
    </source>
</evidence>
<feature type="transmembrane region" description="Helical" evidence="1">
    <location>
        <begin position="53"/>
        <end position="72"/>
    </location>
</feature>
<keyword evidence="1" id="KW-0472">Membrane</keyword>